<dbReference type="PANTHER" id="PTHR43280:SF27">
    <property type="entry name" value="TRANSCRIPTIONAL REGULATOR MTLR"/>
    <property type="match status" value="1"/>
</dbReference>
<keyword evidence="3" id="KW-0804">Transcription</keyword>
<organism evidence="5 6">
    <name type="scientific">Pseudomonas nitroreducens</name>
    <dbReference type="NCBI Taxonomy" id="46680"/>
    <lineage>
        <taxon>Bacteria</taxon>
        <taxon>Pseudomonadati</taxon>
        <taxon>Pseudomonadota</taxon>
        <taxon>Gammaproteobacteria</taxon>
        <taxon>Pseudomonadales</taxon>
        <taxon>Pseudomonadaceae</taxon>
        <taxon>Pseudomonas</taxon>
    </lineage>
</organism>
<evidence type="ECO:0000256" key="2">
    <source>
        <dbReference type="ARBA" id="ARBA00023125"/>
    </source>
</evidence>
<dbReference type="Gene3D" id="1.10.10.60">
    <property type="entry name" value="Homeodomain-like"/>
    <property type="match status" value="2"/>
</dbReference>
<dbReference type="GO" id="GO:0009893">
    <property type="term" value="P:positive regulation of metabolic process"/>
    <property type="evidence" value="ECO:0007669"/>
    <property type="project" value="UniProtKB-ARBA"/>
</dbReference>
<dbReference type="InterPro" id="IPR032710">
    <property type="entry name" value="NTF2-like_dom_sf"/>
</dbReference>
<dbReference type="SUPFAM" id="SSF46689">
    <property type="entry name" value="Homeodomain-like"/>
    <property type="match status" value="1"/>
</dbReference>
<evidence type="ECO:0000313" key="6">
    <source>
        <dbReference type="Proteomes" id="UP000198145"/>
    </source>
</evidence>
<dbReference type="EMBL" id="NJBA01000006">
    <property type="protein sequence ID" value="OWP49461.1"/>
    <property type="molecule type" value="Genomic_DNA"/>
</dbReference>
<proteinExistence type="predicted"/>
<name>A0A2D0ACU3_PSENT</name>
<keyword evidence="1" id="KW-0805">Transcription regulation</keyword>
<evidence type="ECO:0000259" key="4">
    <source>
        <dbReference type="PROSITE" id="PS01124"/>
    </source>
</evidence>
<dbReference type="PROSITE" id="PS00041">
    <property type="entry name" value="HTH_ARAC_FAMILY_1"/>
    <property type="match status" value="1"/>
</dbReference>
<accession>A0A2D0ACU3</accession>
<dbReference type="PANTHER" id="PTHR43280">
    <property type="entry name" value="ARAC-FAMILY TRANSCRIPTIONAL REGULATOR"/>
    <property type="match status" value="1"/>
</dbReference>
<evidence type="ECO:0000256" key="3">
    <source>
        <dbReference type="ARBA" id="ARBA00023163"/>
    </source>
</evidence>
<feature type="domain" description="HTH araC/xylS-type" evidence="4">
    <location>
        <begin position="157"/>
        <end position="263"/>
    </location>
</feature>
<dbReference type="PROSITE" id="PS01124">
    <property type="entry name" value="HTH_ARAC_FAMILY_2"/>
    <property type="match status" value="1"/>
</dbReference>
<dbReference type="InterPro" id="IPR018062">
    <property type="entry name" value="HTH_AraC-typ_CS"/>
</dbReference>
<evidence type="ECO:0000313" key="5">
    <source>
        <dbReference type="EMBL" id="OWP49461.1"/>
    </source>
</evidence>
<dbReference type="Gene3D" id="3.10.450.50">
    <property type="match status" value="1"/>
</dbReference>
<dbReference type="eggNOG" id="COG2207">
    <property type="taxonomic scope" value="Bacteria"/>
</dbReference>
<gene>
    <name evidence="5" type="ORF">CEG18_18015</name>
</gene>
<dbReference type="Pfam" id="PF12833">
    <property type="entry name" value="HTH_18"/>
    <property type="match status" value="1"/>
</dbReference>
<reference evidence="5 6" key="1">
    <citation type="submission" date="2017-06" db="EMBL/GenBank/DDBJ databases">
        <title>Draft genome of Pseudomonas nitroreducens DF05.</title>
        <authorList>
            <person name="Iyer R."/>
        </authorList>
    </citation>
    <scope>NUCLEOTIDE SEQUENCE [LARGE SCALE GENOMIC DNA]</scope>
    <source>
        <strain evidence="5 6">DF05</strain>
    </source>
</reference>
<dbReference type="InterPro" id="IPR018060">
    <property type="entry name" value="HTH_AraC"/>
</dbReference>
<dbReference type="Pfam" id="PF12680">
    <property type="entry name" value="SnoaL_2"/>
    <property type="match status" value="1"/>
</dbReference>
<protein>
    <submittedName>
        <fullName evidence="5">DUF4440 domain-containing protein</fullName>
    </submittedName>
</protein>
<dbReference type="STRING" id="46680.GCA_000807755_01018"/>
<dbReference type="eggNOG" id="COG3631">
    <property type="taxonomic scope" value="Bacteria"/>
</dbReference>
<dbReference type="Proteomes" id="UP000198145">
    <property type="component" value="Unassembled WGS sequence"/>
</dbReference>
<dbReference type="GO" id="GO:0043565">
    <property type="term" value="F:sequence-specific DNA binding"/>
    <property type="evidence" value="ECO:0007669"/>
    <property type="project" value="InterPro"/>
</dbReference>
<dbReference type="InterPro" id="IPR009057">
    <property type="entry name" value="Homeodomain-like_sf"/>
</dbReference>
<dbReference type="SMART" id="SM00342">
    <property type="entry name" value="HTH_ARAC"/>
    <property type="match status" value="1"/>
</dbReference>
<dbReference type="InterPro" id="IPR037401">
    <property type="entry name" value="SnoaL-like"/>
</dbReference>
<dbReference type="GO" id="GO:0003700">
    <property type="term" value="F:DNA-binding transcription factor activity"/>
    <property type="evidence" value="ECO:0007669"/>
    <property type="project" value="InterPro"/>
</dbReference>
<evidence type="ECO:0000256" key="1">
    <source>
        <dbReference type="ARBA" id="ARBA00023015"/>
    </source>
</evidence>
<comment type="caution">
    <text evidence="5">The sequence shown here is derived from an EMBL/GenBank/DDBJ whole genome shotgun (WGS) entry which is preliminary data.</text>
</comment>
<dbReference type="SUPFAM" id="SSF54427">
    <property type="entry name" value="NTF2-like"/>
    <property type="match status" value="1"/>
</dbReference>
<sequence>MHAIDQRPTDSHLTEQTREVVLRYHQCWKHRDLEAVLALYHPQVQYNDFFQNRTLGYADLRDYVQSTMPSRPEEFLDHIDRIRVDGDTAFIQYRIAVTLSGRLATFHSSEAITVRDGLIWRINEYASVVREGSESRPQSVDPRPATSRLGLSPRQLSQLASDLEDYFSKSQPYLAPDLDLTQVATATGYTRNQISYLLNQVMGLSFYQYVNQTRLTHLLSQLRPPLPSRIDELAFSAGFNSLSAFYRCFRQQTGQSPREYLKRLREEQQEA</sequence>
<dbReference type="AlphaFoldDB" id="A0A2D0ACU3"/>
<keyword evidence="2" id="KW-0238">DNA-binding</keyword>